<dbReference type="InterPro" id="IPR050336">
    <property type="entry name" value="Chromosome_partition/occlusion"/>
</dbReference>
<dbReference type="GO" id="GO:0003677">
    <property type="term" value="F:DNA binding"/>
    <property type="evidence" value="ECO:0007669"/>
    <property type="project" value="InterPro"/>
</dbReference>
<evidence type="ECO:0000256" key="2">
    <source>
        <dbReference type="ARBA" id="ARBA00022679"/>
    </source>
</evidence>
<dbReference type="SUPFAM" id="SSF110849">
    <property type="entry name" value="ParB/Sulfiredoxin"/>
    <property type="match status" value="1"/>
</dbReference>
<dbReference type="Gene3D" id="3.40.50.150">
    <property type="entry name" value="Vaccinia Virus protein VP39"/>
    <property type="match status" value="1"/>
</dbReference>
<organism evidence="4">
    <name type="scientific">metagenome</name>
    <dbReference type="NCBI Taxonomy" id="256318"/>
    <lineage>
        <taxon>unclassified sequences</taxon>
        <taxon>metagenomes</taxon>
    </lineage>
</organism>
<dbReference type="EMBL" id="UIDG01000112">
    <property type="protein sequence ID" value="SUS05533.1"/>
    <property type="molecule type" value="Genomic_DNA"/>
</dbReference>
<evidence type="ECO:0000256" key="1">
    <source>
        <dbReference type="ARBA" id="ARBA00022603"/>
    </source>
</evidence>
<dbReference type="AlphaFoldDB" id="A0A380TC50"/>
<dbReference type="GO" id="GO:0007059">
    <property type="term" value="P:chromosome segregation"/>
    <property type="evidence" value="ECO:0007669"/>
    <property type="project" value="TreeGrafter"/>
</dbReference>
<gene>
    <name evidence="4" type="ORF">DF3PB_20002</name>
</gene>
<keyword evidence="1 4" id="KW-0489">Methyltransferase</keyword>
<dbReference type="InterPro" id="IPR002941">
    <property type="entry name" value="DNA_methylase_N4/N6"/>
</dbReference>
<dbReference type="PRINTS" id="PR00508">
    <property type="entry name" value="S21N4MTFRASE"/>
</dbReference>
<keyword evidence="2 4" id="KW-0808">Transferase</keyword>
<dbReference type="GO" id="GO:0045881">
    <property type="term" value="P:positive regulation of sporulation resulting in formation of a cellular spore"/>
    <property type="evidence" value="ECO:0007669"/>
    <property type="project" value="TreeGrafter"/>
</dbReference>
<dbReference type="GO" id="GO:0032259">
    <property type="term" value="P:methylation"/>
    <property type="evidence" value="ECO:0007669"/>
    <property type="project" value="UniProtKB-KW"/>
</dbReference>
<reference evidence="4" key="1">
    <citation type="submission" date="2018-07" db="EMBL/GenBank/DDBJ databases">
        <authorList>
            <person name="Quirk P.G."/>
            <person name="Krulwich T.A."/>
        </authorList>
    </citation>
    <scope>NUCLEOTIDE SEQUENCE</scope>
</reference>
<dbReference type="Pfam" id="PF01555">
    <property type="entry name" value="N6_N4_Mtase"/>
    <property type="match status" value="1"/>
</dbReference>
<dbReference type="SMART" id="SM00470">
    <property type="entry name" value="ParB"/>
    <property type="match status" value="1"/>
</dbReference>
<dbReference type="PANTHER" id="PTHR33375">
    <property type="entry name" value="CHROMOSOME-PARTITIONING PROTEIN PARB-RELATED"/>
    <property type="match status" value="1"/>
</dbReference>
<name>A0A380TC50_9ZZZZ</name>
<dbReference type="CDD" id="cd16403">
    <property type="entry name" value="ParB_N_like_MT"/>
    <property type="match status" value="1"/>
</dbReference>
<dbReference type="SUPFAM" id="SSF53335">
    <property type="entry name" value="S-adenosyl-L-methionine-dependent methyltransferases"/>
    <property type="match status" value="1"/>
</dbReference>
<evidence type="ECO:0000259" key="3">
    <source>
        <dbReference type="SMART" id="SM00470"/>
    </source>
</evidence>
<evidence type="ECO:0000313" key="4">
    <source>
        <dbReference type="EMBL" id="SUS05533.1"/>
    </source>
</evidence>
<dbReference type="Pfam" id="PF02195">
    <property type="entry name" value="ParB_N"/>
    <property type="match status" value="1"/>
</dbReference>
<dbReference type="InterPro" id="IPR001091">
    <property type="entry name" value="RM_Methyltransferase"/>
</dbReference>
<feature type="domain" description="ParB-like N-terminal" evidence="3">
    <location>
        <begin position="12"/>
        <end position="98"/>
    </location>
</feature>
<dbReference type="InterPro" id="IPR029063">
    <property type="entry name" value="SAM-dependent_MTases_sf"/>
</dbReference>
<dbReference type="GO" id="GO:0008170">
    <property type="term" value="F:N-methyltransferase activity"/>
    <property type="evidence" value="ECO:0007669"/>
    <property type="project" value="InterPro"/>
</dbReference>
<dbReference type="InterPro" id="IPR003115">
    <property type="entry name" value="ParB_N"/>
</dbReference>
<dbReference type="InterPro" id="IPR015840">
    <property type="entry name" value="DNA_MeTrfase_ParB"/>
</dbReference>
<dbReference type="GO" id="GO:0005694">
    <property type="term" value="C:chromosome"/>
    <property type="evidence" value="ECO:0007669"/>
    <property type="project" value="TreeGrafter"/>
</dbReference>
<accession>A0A380TC50</accession>
<protein>
    <submittedName>
        <fullName evidence="4">Methyltransferase</fullName>
        <ecNumber evidence="4">2.1.1.-</ecNumber>
    </submittedName>
</protein>
<dbReference type="PIRSF" id="PIRSF036758">
    <property type="entry name" value="Aden_M_ParB"/>
    <property type="match status" value="1"/>
</dbReference>
<dbReference type="EC" id="2.1.1.-" evidence="4"/>
<dbReference type="InterPro" id="IPR036086">
    <property type="entry name" value="ParB/Sulfiredoxin_sf"/>
</dbReference>
<dbReference type="Gene3D" id="3.90.1530.10">
    <property type="entry name" value="Conserved hypothetical protein from pyrococcus furiosus pfu- 392566-001, ParB domain"/>
    <property type="match status" value="1"/>
</dbReference>
<sequence length="435" mass="48297">MTSLRFCPEQIELMPIARLKPYANNARMHSDDQIAKIAASLVEFGFTAPLLIADDGEIVAGHGRLLAAQHLGLAEVPVIRLSQLTPEQVRAYRIADNRLAELSEWNDELLAAELHALNALGFDLDLTGFEGEDLARLLAPLDEGEGLTGDDVIPEPPANPVSRPGDLWLLGDHRLLCGDSTKADDVIRVMDNQKAILFASDPPYLVDYDGTNHPSKQGAADKNKDWGNSYGITWDDSSQGPELYEGFIKAAIDHAILPNAAWYCWHASRRQAMVESVWEKYGAFVHQQIVWAKDRGILTRSYYLWQHEPCFFGWLKGNKPPRVSDDYPSTVWNLPTVKVGEKTDHPTSKPVEVFAIPMRQHARPGEVCYEPFSGSGSQIIAGETTGRRVFAIEISPQYVDVAVKRWQAASGKRTMLDGDGRTFDELAAERLPRAA</sequence>
<dbReference type="PANTHER" id="PTHR33375:SF1">
    <property type="entry name" value="CHROMOSOME-PARTITIONING PROTEIN PARB-RELATED"/>
    <property type="match status" value="1"/>
</dbReference>
<proteinExistence type="predicted"/>